<evidence type="ECO:0000313" key="2">
    <source>
        <dbReference type="EMBL" id="MFA4805290.1"/>
    </source>
</evidence>
<gene>
    <name evidence="2" type="ORF">P8X34_11185</name>
</gene>
<accession>A0ABV4T6D3</accession>
<proteinExistence type="predicted"/>
<name>A0ABV4T6D3_9EURY</name>
<protein>
    <submittedName>
        <fullName evidence="2">Uncharacterized protein</fullName>
    </submittedName>
</protein>
<sequence>MFGKKLSPRDIEKVLGEGMKECIEFIGTFKGQNGEVEIPTSLRNKERANTSSSIKESTGIGGGSSSGLSKPILTCRGASNFEGCKLLFSPTQKRKGRSYLTGEMSWKML</sequence>
<feature type="region of interest" description="Disordered" evidence="1">
    <location>
        <begin position="38"/>
        <end position="68"/>
    </location>
</feature>
<keyword evidence="3" id="KW-1185">Reference proteome</keyword>
<dbReference type="EMBL" id="JARRIG010000008">
    <property type="protein sequence ID" value="MFA4805290.1"/>
    <property type="molecule type" value="Genomic_DNA"/>
</dbReference>
<comment type="caution">
    <text evidence="2">The sequence shown here is derived from an EMBL/GenBank/DDBJ whole genome shotgun (WGS) entry which is preliminary data.</text>
</comment>
<organism evidence="2 3">
    <name type="scientific">Pyrococcus kukulkanii</name>
    <dbReference type="NCBI Taxonomy" id="1609559"/>
    <lineage>
        <taxon>Archaea</taxon>
        <taxon>Methanobacteriati</taxon>
        <taxon>Methanobacteriota</taxon>
        <taxon>Thermococci</taxon>
        <taxon>Thermococcales</taxon>
        <taxon>Thermococcaceae</taxon>
        <taxon>Pyrococcus</taxon>
    </lineage>
</organism>
<reference evidence="2 3" key="1">
    <citation type="submission" date="2023-03" db="EMBL/GenBank/DDBJ databases">
        <title>Speciation in Pyrococcus: adaptation to high temperature as a mechanism.</title>
        <authorList>
            <person name="Gu J."/>
        </authorList>
    </citation>
    <scope>NUCLEOTIDE SEQUENCE [LARGE SCALE GENOMIC DNA]</scope>
    <source>
        <strain evidence="2 3">LMOA34</strain>
    </source>
</reference>
<evidence type="ECO:0000313" key="3">
    <source>
        <dbReference type="Proteomes" id="UP001571980"/>
    </source>
</evidence>
<dbReference type="RefSeq" id="WP_372824809.1">
    <property type="nucleotide sequence ID" value="NZ_JARRIF010000001.1"/>
</dbReference>
<evidence type="ECO:0000256" key="1">
    <source>
        <dbReference type="SAM" id="MobiDB-lite"/>
    </source>
</evidence>
<dbReference type="Proteomes" id="UP001571980">
    <property type="component" value="Unassembled WGS sequence"/>
</dbReference>